<geneLocation type="plasmid" evidence="4 5">
    <name>pSTA7437.01</name>
</geneLocation>
<proteinExistence type="predicted"/>
<dbReference type="KEGG" id="scs:Sta7437_4554"/>
<dbReference type="PATRIC" id="fig|111780.3.peg.4709"/>
<sequence>MVLQIEPFDCKQHNRSKFSCGVESLDRYIRSQANQDLKKKIATVFVLIDAPDTNIMAYYTLSSYTVEITEIDNSLAKRLPRYPLLPATLLGRLAVDNRYRGQHLEELILVDALKKSLEATEKVASLAVIAEAIDEKAVYFYRKYGFRSFVNSPMKLYFPMQSIRELCQSLNI</sequence>
<dbReference type="Gene3D" id="3.40.630.30">
    <property type="match status" value="1"/>
</dbReference>
<keyword evidence="3" id="KW-0012">Acyltransferase</keyword>
<dbReference type="HOGENOM" id="CLU_101288_3_0_3"/>
<organism evidence="4 5">
    <name type="scientific">Stanieria cyanosphaera (strain ATCC 29371 / PCC 7437)</name>
    <dbReference type="NCBI Taxonomy" id="111780"/>
    <lineage>
        <taxon>Bacteria</taxon>
        <taxon>Bacillati</taxon>
        <taxon>Cyanobacteriota</taxon>
        <taxon>Cyanophyceae</taxon>
        <taxon>Pleurocapsales</taxon>
        <taxon>Dermocarpellaceae</taxon>
        <taxon>Stanieria</taxon>
    </lineage>
</organism>
<dbReference type="Proteomes" id="UP000010473">
    <property type="component" value="Plasmid pSTA7437.01"/>
</dbReference>
<reference evidence="5" key="1">
    <citation type="journal article" date="2013" name="Proc. Natl. Acad. Sci. U.S.A.">
        <title>Improving the coverage of the cyanobacterial phylum using diversity-driven genome sequencing.</title>
        <authorList>
            <person name="Shih P.M."/>
            <person name="Wu D."/>
            <person name="Latifi A."/>
            <person name="Axen S.D."/>
            <person name="Fewer D.P."/>
            <person name="Talla E."/>
            <person name="Calteau A."/>
            <person name="Cai F."/>
            <person name="Tandeau de Marsac N."/>
            <person name="Rippka R."/>
            <person name="Herdman M."/>
            <person name="Sivonen K."/>
            <person name="Coursin T."/>
            <person name="Laurent T."/>
            <person name="Goodwin L."/>
            <person name="Nolan M."/>
            <person name="Davenport K.W."/>
            <person name="Han C.S."/>
            <person name="Rubin E.M."/>
            <person name="Eisen J.A."/>
            <person name="Woyke T."/>
            <person name="Gugger M."/>
            <person name="Kerfeld C.A."/>
        </authorList>
    </citation>
    <scope>NUCLEOTIDE SEQUENCE [LARGE SCALE GENOMIC DNA]</scope>
    <source>
        <strain evidence="5">ATCC 29371 / PCC 7437</strain>
        <plasmid evidence="5">Plasmid pSTA7437.01</plasmid>
    </source>
</reference>
<dbReference type="EMBL" id="CP003654">
    <property type="protein sequence ID" value="AFZ38013.1"/>
    <property type="molecule type" value="Genomic_DNA"/>
</dbReference>
<keyword evidence="4" id="KW-0614">Plasmid</keyword>
<keyword evidence="2" id="KW-0808">Transferase</keyword>
<dbReference type="SUPFAM" id="SSF55729">
    <property type="entry name" value="Acyl-CoA N-acyltransferases (Nat)"/>
    <property type="match status" value="1"/>
</dbReference>
<keyword evidence="5" id="KW-1185">Reference proteome</keyword>
<name>K9XZQ3_STAC7</name>
<dbReference type="RefSeq" id="WP_015211926.1">
    <property type="nucleotide sequence ID" value="NC_019765.1"/>
</dbReference>
<evidence type="ECO:0000313" key="5">
    <source>
        <dbReference type="Proteomes" id="UP000010473"/>
    </source>
</evidence>
<evidence type="ECO:0000256" key="3">
    <source>
        <dbReference type="ARBA" id="ARBA00023315"/>
    </source>
</evidence>
<dbReference type="PANTHER" id="PTHR36449:SF1">
    <property type="entry name" value="ACETYLTRANSFERASE"/>
    <property type="match status" value="1"/>
</dbReference>
<evidence type="ECO:0000256" key="2">
    <source>
        <dbReference type="ARBA" id="ARBA00022679"/>
    </source>
</evidence>
<evidence type="ECO:0000256" key="1">
    <source>
        <dbReference type="ARBA" id="ARBA00022649"/>
    </source>
</evidence>
<dbReference type="GO" id="GO:0016746">
    <property type="term" value="F:acyltransferase activity"/>
    <property type="evidence" value="ECO:0007669"/>
    <property type="project" value="UniProtKB-KW"/>
</dbReference>
<dbReference type="PANTHER" id="PTHR36449">
    <property type="entry name" value="ACETYLTRANSFERASE-RELATED"/>
    <property type="match status" value="1"/>
</dbReference>
<protein>
    <submittedName>
        <fullName evidence="4">Acetyltransferase</fullName>
    </submittedName>
</protein>
<dbReference type="InterPro" id="IPR016181">
    <property type="entry name" value="Acyl_CoA_acyltransferase"/>
</dbReference>
<gene>
    <name evidence="4" type="ordered locus">Sta7437_4554</name>
</gene>
<dbReference type="AlphaFoldDB" id="K9XZQ3"/>
<accession>K9XZQ3</accession>
<dbReference type="OrthoDB" id="9799147at2"/>
<evidence type="ECO:0000313" key="4">
    <source>
        <dbReference type="EMBL" id="AFZ38013.1"/>
    </source>
</evidence>
<keyword evidence="1" id="KW-1277">Toxin-antitoxin system</keyword>